<proteinExistence type="predicted"/>
<dbReference type="Proteomes" id="UP000070612">
    <property type="component" value="Unassembled WGS sequence"/>
</dbReference>
<dbReference type="InterPro" id="IPR003673">
    <property type="entry name" value="CoA-Trfase_fam_III"/>
</dbReference>
<comment type="caution">
    <text evidence="2">The sequence shown here is derived from an EMBL/GenBank/DDBJ whole genome shotgun (WGS) entry which is preliminary data.</text>
</comment>
<sequence length="402" mass="43248">MTAPLAGLRVLDFAWIGAGALVTKALAELGADVIRIESRVRPDNLRQSPPFRPGTTGLDASGYFASRNPGKRSVALNMKHPKAREIALSLAARSDVFASNFRTGVLERWGMAYADVQQVNPRIVYLTMPMQGRDGPHHDYVGFGSTIAALAGLVHTTAAPGRPPIGTGTHYPDHVPNPGHALVALLAAIYHQQRTGEGQYVELSQLESTVNVVGHGIVHSSLGADVSPAGNHAPGCAPRGAYACADGEWLAVSCQTEEQWYALAKVVDRTDWLANPRFGTVLERLRNSDALDAELGEVLSARRRSAVVTELANAGVPAGPVNSSKDMLDDPHLSARGFWESVQHKVIGEVPMFHLPFRLDDGDRPSMSPPPLLGEHTREVATSVLELTDDEYEELVADGLFQ</sequence>
<dbReference type="RefSeq" id="WP_067857769.1">
    <property type="nucleotide sequence ID" value="NZ_LGTW01000030.1"/>
</dbReference>
<accession>A0A132PCW9</accession>
<evidence type="ECO:0008006" key="4">
    <source>
        <dbReference type="Google" id="ProtNLM"/>
    </source>
</evidence>
<keyword evidence="1" id="KW-0808">Transferase</keyword>
<dbReference type="InterPro" id="IPR050483">
    <property type="entry name" value="CoA-transferase_III_domain"/>
</dbReference>
<evidence type="ECO:0000313" key="3">
    <source>
        <dbReference type="Proteomes" id="UP000070612"/>
    </source>
</evidence>
<dbReference type="Pfam" id="PF02515">
    <property type="entry name" value="CoA_transf_3"/>
    <property type="match status" value="1"/>
</dbReference>
<dbReference type="InterPro" id="IPR023606">
    <property type="entry name" value="CoA-Trfase_III_dom_1_sf"/>
</dbReference>
<dbReference type="GO" id="GO:0008410">
    <property type="term" value="F:CoA-transferase activity"/>
    <property type="evidence" value="ECO:0007669"/>
    <property type="project" value="TreeGrafter"/>
</dbReference>
<organism evidence="2 3">
    <name type="scientific">Mycolicibacterium wolinskyi</name>
    <dbReference type="NCBI Taxonomy" id="59750"/>
    <lineage>
        <taxon>Bacteria</taxon>
        <taxon>Bacillati</taxon>
        <taxon>Actinomycetota</taxon>
        <taxon>Actinomycetes</taxon>
        <taxon>Mycobacteriales</taxon>
        <taxon>Mycobacteriaceae</taxon>
        <taxon>Mycolicibacterium</taxon>
    </lineage>
</organism>
<dbReference type="PANTHER" id="PTHR48207:SF3">
    <property type="entry name" value="SUCCINATE--HYDROXYMETHYLGLUTARATE COA-TRANSFERASE"/>
    <property type="match status" value="1"/>
</dbReference>
<name>A0A132PCW9_9MYCO</name>
<dbReference type="EMBL" id="LGTW01000030">
    <property type="protein sequence ID" value="KWX20144.1"/>
    <property type="molecule type" value="Genomic_DNA"/>
</dbReference>
<dbReference type="PANTHER" id="PTHR48207">
    <property type="entry name" value="SUCCINATE--HYDROXYMETHYLGLUTARATE COA-TRANSFERASE"/>
    <property type="match status" value="1"/>
</dbReference>
<dbReference type="Gene3D" id="3.30.1540.10">
    <property type="entry name" value="formyl-coa transferase, domain 3"/>
    <property type="match status" value="1"/>
</dbReference>
<keyword evidence="3" id="KW-1185">Reference proteome</keyword>
<protein>
    <recommendedName>
        <fullName evidence="4">Carnitine dehydratase</fullName>
    </recommendedName>
</protein>
<gene>
    <name evidence="2" type="ORF">AFM11_31870</name>
</gene>
<dbReference type="Gene3D" id="3.40.50.10540">
    <property type="entry name" value="Crotonobetainyl-coa:carnitine coa-transferase, domain 1"/>
    <property type="match status" value="1"/>
</dbReference>
<evidence type="ECO:0000313" key="2">
    <source>
        <dbReference type="EMBL" id="KWX20144.1"/>
    </source>
</evidence>
<dbReference type="SUPFAM" id="SSF89796">
    <property type="entry name" value="CoA-transferase family III (CaiB/BaiF)"/>
    <property type="match status" value="1"/>
</dbReference>
<reference evidence="2 3" key="1">
    <citation type="submission" date="2015-07" db="EMBL/GenBank/DDBJ databases">
        <title>A draft genome sequence of Mycobacterium wolinskyi.</title>
        <authorList>
            <person name="de Man T.J."/>
            <person name="Perry K.A."/>
            <person name="Coulliette A.D."/>
            <person name="Jensen B."/>
            <person name="Toney N.C."/>
            <person name="Limbago B.M."/>
            <person name="Noble-Wang J."/>
        </authorList>
    </citation>
    <scope>NUCLEOTIDE SEQUENCE [LARGE SCALE GENOMIC DNA]</scope>
    <source>
        <strain evidence="2 3">CDC_01</strain>
    </source>
</reference>
<evidence type="ECO:0000256" key="1">
    <source>
        <dbReference type="ARBA" id="ARBA00022679"/>
    </source>
</evidence>
<dbReference type="AlphaFoldDB" id="A0A132PCW9"/>
<dbReference type="InterPro" id="IPR044855">
    <property type="entry name" value="CoA-Trfase_III_dom3_sf"/>
</dbReference>
<dbReference type="PATRIC" id="fig|59750.3.peg.4700"/>